<evidence type="ECO:0000256" key="3">
    <source>
        <dbReference type="ARBA" id="ARBA00022630"/>
    </source>
</evidence>
<evidence type="ECO:0000259" key="12">
    <source>
        <dbReference type="Pfam" id="PF07992"/>
    </source>
</evidence>
<dbReference type="SUPFAM" id="SSF51905">
    <property type="entry name" value="FAD/NAD(P)-binding domain"/>
    <property type="match status" value="1"/>
</dbReference>
<dbReference type="Proteomes" id="UP001596042">
    <property type="component" value="Unassembled WGS sequence"/>
</dbReference>
<dbReference type="Pfam" id="PF07992">
    <property type="entry name" value="Pyr_redox_2"/>
    <property type="match status" value="1"/>
</dbReference>
<dbReference type="SUPFAM" id="SSF55424">
    <property type="entry name" value="FAD/NAD-linked reductases, dimerisation (C-terminal) domain"/>
    <property type="match status" value="1"/>
</dbReference>
<dbReference type="InterPro" id="IPR016156">
    <property type="entry name" value="FAD/NAD-linked_Rdtase_dimer_sf"/>
</dbReference>
<comment type="caution">
    <text evidence="13">The sequence shown here is derived from an EMBL/GenBank/DDBJ whole genome shotgun (WGS) entry which is preliminary data.</text>
</comment>
<accession>A0ABV9H0N6</accession>
<comment type="catalytic activity">
    <reaction evidence="9 10">
        <text>N(6)-[(R)-dihydrolipoyl]-L-lysyl-[protein] + NAD(+) = N(6)-[(R)-lipoyl]-L-lysyl-[protein] + NADH + H(+)</text>
        <dbReference type="Rhea" id="RHEA:15045"/>
        <dbReference type="Rhea" id="RHEA-COMP:10474"/>
        <dbReference type="Rhea" id="RHEA-COMP:10475"/>
        <dbReference type="ChEBI" id="CHEBI:15378"/>
        <dbReference type="ChEBI" id="CHEBI:57540"/>
        <dbReference type="ChEBI" id="CHEBI:57945"/>
        <dbReference type="ChEBI" id="CHEBI:83099"/>
        <dbReference type="ChEBI" id="CHEBI:83100"/>
        <dbReference type="EC" id="1.8.1.4"/>
    </reaction>
</comment>
<evidence type="ECO:0000256" key="4">
    <source>
        <dbReference type="ARBA" id="ARBA00022827"/>
    </source>
</evidence>
<feature type="domain" description="Pyridine nucleotide-disulphide oxidoreductase dimerisation" evidence="11">
    <location>
        <begin position="347"/>
        <end position="456"/>
    </location>
</feature>
<dbReference type="Gene3D" id="3.30.390.30">
    <property type="match status" value="1"/>
</dbReference>
<dbReference type="EC" id="1.8.1.4" evidence="2 10"/>
<dbReference type="Gene3D" id="3.50.50.60">
    <property type="entry name" value="FAD/NAD(P)-binding domain"/>
    <property type="match status" value="2"/>
</dbReference>
<evidence type="ECO:0000256" key="10">
    <source>
        <dbReference type="RuleBase" id="RU003692"/>
    </source>
</evidence>
<keyword evidence="14" id="KW-1185">Reference proteome</keyword>
<dbReference type="InterPro" id="IPR036188">
    <property type="entry name" value="FAD/NAD-bd_sf"/>
</dbReference>
<dbReference type="InterPro" id="IPR004099">
    <property type="entry name" value="Pyr_nucl-diS_OxRdtase_dimer"/>
</dbReference>
<gene>
    <name evidence="13" type="primary">lpdA</name>
    <name evidence="13" type="ORF">ACFO1V_01850</name>
</gene>
<dbReference type="InterPro" id="IPR001100">
    <property type="entry name" value="Pyr_nuc-diS_OxRdtase"/>
</dbReference>
<dbReference type="PANTHER" id="PTHR22912">
    <property type="entry name" value="DISULFIDE OXIDOREDUCTASE"/>
    <property type="match status" value="1"/>
</dbReference>
<evidence type="ECO:0000256" key="1">
    <source>
        <dbReference type="ARBA" id="ARBA00007532"/>
    </source>
</evidence>
<dbReference type="Pfam" id="PF02852">
    <property type="entry name" value="Pyr_redox_dim"/>
    <property type="match status" value="1"/>
</dbReference>
<evidence type="ECO:0000256" key="2">
    <source>
        <dbReference type="ARBA" id="ARBA00012608"/>
    </source>
</evidence>
<evidence type="ECO:0000256" key="8">
    <source>
        <dbReference type="ARBA" id="ARBA00023284"/>
    </source>
</evidence>
<protein>
    <recommendedName>
        <fullName evidence="2 10">Dihydrolipoyl dehydrogenase</fullName>
        <ecNumber evidence="2 10">1.8.1.4</ecNumber>
    </recommendedName>
</protein>
<dbReference type="NCBIfam" id="TIGR01350">
    <property type="entry name" value="lipoamide_DH"/>
    <property type="match status" value="1"/>
</dbReference>
<dbReference type="RefSeq" id="WP_374831454.1">
    <property type="nucleotide sequence ID" value="NZ_JBHEEZ010000009.1"/>
</dbReference>
<dbReference type="GO" id="GO:0004148">
    <property type="term" value="F:dihydrolipoyl dehydrogenase (NADH) activity"/>
    <property type="evidence" value="ECO:0007669"/>
    <property type="project" value="UniProtKB-EC"/>
</dbReference>
<dbReference type="PROSITE" id="PS00076">
    <property type="entry name" value="PYRIDINE_REDOX_1"/>
    <property type="match status" value="1"/>
</dbReference>
<dbReference type="InterPro" id="IPR050151">
    <property type="entry name" value="Class-I_Pyr_Nuc-Dis_Oxidored"/>
</dbReference>
<dbReference type="EMBL" id="JBHSEL010000023">
    <property type="protein sequence ID" value="MFC4623981.1"/>
    <property type="molecule type" value="Genomic_DNA"/>
</dbReference>
<evidence type="ECO:0000256" key="9">
    <source>
        <dbReference type="ARBA" id="ARBA00049187"/>
    </source>
</evidence>
<keyword evidence="3 10" id="KW-0285">Flavoprotein</keyword>
<feature type="domain" description="FAD/NAD(P)-binding" evidence="12">
    <location>
        <begin position="7"/>
        <end position="328"/>
    </location>
</feature>
<dbReference type="PRINTS" id="PR00411">
    <property type="entry name" value="PNDRDTASEI"/>
</dbReference>
<comment type="miscellaneous">
    <text evidence="10">The active site is a redox-active disulfide bond.</text>
</comment>
<keyword evidence="4 10" id="KW-0274">FAD</keyword>
<dbReference type="PRINTS" id="PR00368">
    <property type="entry name" value="FADPNR"/>
</dbReference>
<dbReference type="PIRSF" id="PIRSF000350">
    <property type="entry name" value="Mercury_reductase_MerA"/>
    <property type="match status" value="1"/>
</dbReference>
<dbReference type="InterPro" id="IPR006258">
    <property type="entry name" value="Lipoamide_DH"/>
</dbReference>
<evidence type="ECO:0000256" key="5">
    <source>
        <dbReference type="ARBA" id="ARBA00023002"/>
    </source>
</evidence>
<evidence type="ECO:0000256" key="6">
    <source>
        <dbReference type="ARBA" id="ARBA00023027"/>
    </source>
</evidence>
<evidence type="ECO:0000256" key="7">
    <source>
        <dbReference type="ARBA" id="ARBA00023157"/>
    </source>
</evidence>
<keyword evidence="5 10" id="KW-0560">Oxidoreductase</keyword>
<reference evidence="14" key="1">
    <citation type="journal article" date="2019" name="Int. J. Syst. Evol. Microbiol.">
        <title>The Global Catalogue of Microorganisms (GCM) 10K type strain sequencing project: providing services to taxonomists for standard genome sequencing and annotation.</title>
        <authorList>
            <consortium name="The Broad Institute Genomics Platform"/>
            <consortium name="The Broad Institute Genome Sequencing Center for Infectious Disease"/>
            <person name="Wu L."/>
            <person name="Ma J."/>
        </authorList>
    </citation>
    <scope>NUCLEOTIDE SEQUENCE [LARGE SCALE GENOMIC DNA]</scope>
    <source>
        <strain evidence="14">CGMCC 1.15731</strain>
    </source>
</reference>
<dbReference type="PANTHER" id="PTHR22912:SF151">
    <property type="entry name" value="DIHYDROLIPOYL DEHYDROGENASE, MITOCHONDRIAL"/>
    <property type="match status" value="1"/>
</dbReference>
<keyword evidence="7" id="KW-1015">Disulfide bond</keyword>
<comment type="similarity">
    <text evidence="1 10">Belongs to the class-I pyridine nucleotide-disulfide oxidoreductase family.</text>
</comment>
<keyword evidence="8 10" id="KW-0676">Redox-active center</keyword>
<dbReference type="InterPro" id="IPR023753">
    <property type="entry name" value="FAD/NAD-binding_dom"/>
</dbReference>
<proteinExistence type="inferred from homology"/>
<evidence type="ECO:0000313" key="13">
    <source>
        <dbReference type="EMBL" id="MFC4623981.1"/>
    </source>
</evidence>
<dbReference type="PROSITE" id="PS51257">
    <property type="entry name" value="PROKAR_LIPOPROTEIN"/>
    <property type="match status" value="1"/>
</dbReference>
<evidence type="ECO:0000313" key="14">
    <source>
        <dbReference type="Proteomes" id="UP001596042"/>
    </source>
</evidence>
<keyword evidence="6 10" id="KW-0520">NAD</keyword>
<dbReference type="InterPro" id="IPR012999">
    <property type="entry name" value="Pyr_OxRdtase_I_AS"/>
</dbReference>
<evidence type="ECO:0000259" key="11">
    <source>
        <dbReference type="Pfam" id="PF02852"/>
    </source>
</evidence>
<organism evidence="13 14">
    <name type="scientific">Daeguia caeni</name>
    <dbReference type="NCBI Taxonomy" id="439612"/>
    <lineage>
        <taxon>Bacteria</taxon>
        <taxon>Pseudomonadati</taxon>
        <taxon>Pseudomonadota</taxon>
        <taxon>Alphaproteobacteria</taxon>
        <taxon>Hyphomicrobiales</taxon>
        <taxon>Brucellaceae</taxon>
        <taxon>Daeguia</taxon>
    </lineage>
</organism>
<name>A0ABV9H0N6_9HYPH</name>
<comment type="cofactor">
    <cofactor evidence="10">
        <name>FAD</name>
        <dbReference type="ChEBI" id="CHEBI:57692"/>
    </cofactor>
    <text evidence="10">Binds 1 FAD per subunit.</text>
</comment>
<sequence length="466" mass="49731">MNRKHDFDVIVIGAGPGGYACAIRAAQLGLRTACIDERETLGGTCLNVGCIPSKALLHATYIYDAAANGTWSRFGIRAESLSFDLAAMMAQKDEIVRGLTRGIEFLFRKNKVERIQGSAAFEDAHTIMVADKRLTARHVIIATGSVPAPFRSARIDNDAGIIVDSTGALALKSVPERLIVIGGGVIGLELGSVWARLGSNVTILEYQDAILPGMDGDIRKTMQQLLQAQGMQIKTAVEVQTIEQAGRTAIVTCRQNGESKSMEADTVLVATGRRPNTAGLHLKKIGLVPDERGFIPVDHTWKTQIDGVYAIGDVTNGPMLAHRAEDEGIALAERLAGIVRDVNHAVIPAVVYTHPEVATVGETEETVRQSGRPYKVSKFPMLANSRAKANGESEGFVKLIAHEKTDIVLGAHVIASVAGTMIAQIAQAMEFGATAEDIAYTCHAHPTHGEAIKEAALGLDGSPIHI</sequence>